<comment type="caution">
    <text evidence="6">The sequence shown here is derived from an EMBL/GenBank/DDBJ whole genome shotgun (WGS) entry which is preliminary data.</text>
</comment>
<comment type="similarity">
    <text evidence="1">Belongs to the NRAP family.</text>
</comment>
<dbReference type="EMBL" id="MRZV01000030">
    <property type="protein sequence ID" value="PIK61546.1"/>
    <property type="molecule type" value="Genomic_DNA"/>
</dbReference>
<dbReference type="GO" id="GO:0006364">
    <property type="term" value="P:rRNA processing"/>
    <property type="evidence" value="ECO:0007669"/>
    <property type="project" value="TreeGrafter"/>
</dbReference>
<keyword evidence="1" id="KW-0539">Nucleus</keyword>
<feature type="domain" description="Nrap protein" evidence="4">
    <location>
        <begin position="315"/>
        <end position="469"/>
    </location>
</feature>
<dbReference type="Pfam" id="PF17404">
    <property type="entry name" value="Nrap_D3"/>
    <property type="match status" value="1"/>
</dbReference>
<dbReference type="OrthoDB" id="10251401at2759"/>
<dbReference type="InterPro" id="IPR035369">
    <property type="entry name" value="Nrap_D4"/>
</dbReference>
<dbReference type="InterPro" id="IPR035368">
    <property type="entry name" value="Nrap_D3"/>
</dbReference>
<dbReference type="AlphaFoldDB" id="A0A2G8LMR1"/>
<dbReference type="GO" id="GO:0003723">
    <property type="term" value="F:RNA binding"/>
    <property type="evidence" value="ECO:0007669"/>
    <property type="project" value="UniProtKB-KW"/>
</dbReference>
<reference evidence="6 7" key="1">
    <citation type="journal article" date="2017" name="PLoS Biol.">
        <title>The sea cucumber genome provides insights into morphological evolution and visceral regeneration.</title>
        <authorList>
            <person name="Zhang X."/>
            <person name="Sun L."/>
            <person name="Yuan J."/>
            <person name="Sun Y."/>
            <person name="Gao Y."/>
            <person name="Zhang L."/>
            <person name="Li S."/>
            <person name="Dai H."/>
            <person name="Hamel J.F."/>
            <person name="Liu C."/>
            <person name="Yu Y."/>
            <person name="Liu S."/>
            <person name="Lin W."/>
            <person name="Guo K."/>
            <person name="Jin S."/>
            <person name="Xu P."/>
            <person name="Storey K.B."/>
            <person name="Huan P."/>
            <person name="Zhang T."/>
            <person name="Zhou Y."/>
            <person name="Zhang J."/>
            <person name="Lin C."/>
            <person name="Li X."/>
            <person name="Xing L."/>
            <person name="Huo D."/>
            <person name="Sun M."/>
            <person name="Wang L."/>
            <person name="Mercier A."/>
            <person name="Li F."/>
            <person name="Yang H."/>
            <person name="Xiang J."/>
        </authorList>
    </citation>
    <scope>NUCLEOTIDE SEQUENCE [LARGE SCALE GENOMIC DNA]</scope>
    <source>
        <strain evidence="6">Shaxun</strain>
        <tissue evidence="6">Muscle</tissue>
    </source>
</reference>
<dbReference type="PANTHER" id="PTHR17972:SF0">
    <property type="entry name" value="NUCLEOLAR PROTEIN 6"/>
    <property type="match status" value="1"/>
</dbReference>
<dbReference type="STRING" id="307972.A0A2G8LMR1"/>
<protein>
    <recommendedName>
        <fullName evidence="1">Nucleolar protein 6</fullName>
    </recommendedName>
</protein>
<feature type="domain" description="Nrap protein" evidence="3">
    <location>
        <begin position="118"/>
        <end position="311"/>
    </location>
</feature>
<dbReference type="GO" id="GO:0032040">
    <property type="term" value="C:small-subunit processome"/>
    <property type="evidence" value="ECO:0007669"/>
    <property type="project" value="TreeGrafter"/>
</dbReference>
<sequence>MEKALGKRIRTIAMKPLEVPKWPVYGTIVNYTSLTSLTFGLLLDDEYSFNVLEKGPNADSPEAADFKAFWGEKSEMRRFHDGSICEAVLWPGDDLASKRLTCGHVIKFILEKEVCAPKQSLGTGEEQHLEVMAAYQELSKYLRQLKDIPLGISSVQGISPVFRHTEVFPPMKASRSKGTFNRDRRMILPLVTGPCSEFIPCCRVVCHLEDSGKWPDSVDAIQNIKTAFYIKISELLKKQFKIPSVPTEKFLDILQGGFAFRIEVAHVKELGLLKESRSNLGHLVLQENEASVVLEKRTVSLPRFTNSIYGVYQEHKSFGLTARLAKRWVASQLLSDHFPDEAVELLVASLYLHPAPFTPPRTLISGFQRFLHLLSSFDWANQPLIVNLNSELQGSDLEEIRQHFSNNRSLLPNMCIVTPTERNSLWTQSLPTKLVLRRLQILSQESLKCLEGQCLEDLSPEVVQQIFRPPIEGYDAVIHINRKVATRRREGVDAKEDATLRMRETVSGKAADVIQIIDFDPVRLYVDDLKVILIRKGADIIQIIDFDPVRLYVDDLKVILIRKAADVIQIIGFDPVRLYVDDLKVILIRKAADVIQIIGFDPVRLYVDDLKVMLIRKGADVIQIVDFDPVKLYVDDLKDAFGDHAMFFHDQFGGTVVGVKWKMPAFESKPTKVSSMIAAVPEASSLNTLSTVVPGVEGILSDFQIIGEGLVTSVEVFPENWKIK</sequence>
<dbReference type="Gene3D" id="3.30.70.3030">
    <property type="match status" value="1"/>
</dbReference>
<dbReference type="Proteomes" id="UP000230750">
    <property type="component" value="Unassembled WGS sequence"/>
</dbReference>
<evidence type="ECO:0000259" key="3">
    <source>
        <dbReference type="Pfam" id="PF17405"/>
    </source>
</evidence>
<gene>
    <name evidence="6" type="ORF">BSL78_01559</name>
</gene>
<dbReference type="Pfam" id="PF17407">
    <property type="entry name" value="Nrap_D6"/>
    <property type="match status" value="1"/>
</dbReference>
<evidence type="ECO:0000259" key="2">
    <source>
        <dbReference type="Pfam" id="PF17404"/>
    </source>
</evidence>
<evidence type="ECO:0000313" key="7">
    <source>
        <dbReference type="Proteomes" id="UP000230750"/>
    </source>
</evidence>
<accession>A0A2G8LMR1</accession>
<feature type="domain" description="Nrap protein" evidence="2">
    <location>
        <begin position="1"/>
        <end position="113"/>
    </location>
</feature>
<evidence type="ECO:0000259" key="4">
    <source>
        <dbReference type="Pfam" id="PF17406"/>
    </source>
</evidence>
<feature type="domain" description="Nrap protein" evidence="5">
    <location>
        <begin position="625"/>
        <end position="714"/>
    </location>
</feature>
<name>A0A2G8LMR1_STIJA</name>
<dbReference type="InterPro" id="IPR005554">
    <property type="entry name" value="NOL6/Upt22"/>
</dbReference>
<dbReference type="GO" id="GO:0006409">
    <property type="term" value="P:tRNA export from nucleus"/>
    <property type="evidence" value="ECO:0007669"/>
    <property type="project" value="TreeGrafter"/>
</dbReference>
<dbReference type="InterPro" id="IPR035371">
    <property type="entry name" value="Nrap_D6"/>
</dbReference>
<dbReference type="PANTHER" id="PTHR17972">
    <property type="entry name" value="NUCLEOLAR RNA-ASSOCIATED PROTEIN"/>
    <property type="match status" value="1"/>
</dbReference>
<comment type="subcellular location">
    <subcellularLocation>
        <location evidence="1">Nucleus</location>
        <location evidence="1">Nucleolus</location>
    </subcellularLocation>
</comment>
<dbReference type="GO" id="GO:0034456">
    <property type="term" value="C:UTP-C complex"/>
    <property type="evidence" value="ECO:0007669"/>
    <property type="project" value="TreeGrafter"/>
</dbReference>
<dbReference type="GO" id="GO:0032545">
    <property type="term" value="C:CURI complex"/>
    <property type="evidence" value="ECO:0007669"/>
    <property type="project" value="TreeGrafter"/>
</dbReference>
<evidence type="ECO:0000259" key="5">
    <source>
        <dbReference type="Pfam" id="PF17407"/>
    </source>
</evidence>
<proteinExistence type="inferred from homology"/>
<dbReference type="InterPro" id="IPR035370">
    <property type="entry name" value="Nrap_D5"/>
</dbReference>
<keyword evidence="1" id="KW-0694">RNA-binding</keyword>
<dbReference type="Pfam" id="PF17405">
    <property type="entry name" value="Nrap_D4"/>
    <property type="match status" value="1"/>
</dbReference>
<keyword evidence="7" id="KW-1185">Reference proteome</keyword>
<organism evidence="6 7">
    <name type="scientific">Stichopus japonicus</name>
    <name type="common">Sea cucumber</name>
    <dbReference type="NCBI Taxonomy" id="307972"/>
    <lineage>
        <taxon>Eukaryota</taxon>
        <taxon>Metazoa</taxon>
        <taxon>Echinodermata</taxon>
        <taxon>Eleutherozoa</taxon>
        <taxon>Echinozoa</taxon>
        <taxon>Holothuroidea</taxon>
        <taxon>Aspidochirotacea</taxon>
        <taxon>Aspidochirotida</taxon>
        <taxon>Stichopodidae</taxon>
        <taxon>Apostichopus</taxon>
    </lineage>
</organism>
<dbReference type="Pfam" id="PF17406">
    <property type="entry name" value="Nrap_D5"/>
    <property type="match status" value="1"/>
</dbReference>
<evidence type="ECO:0000313" key="6">
    <source>
        <dbReference type="EMBL" id="PIK61546.1"/>
    </source>
</evidence>
<evidence type="ECO:0000256" key="1">
    <source>
        <dbReference type="RuleBase" id="RU364032"/>
    </source>
</evidence>